<evidence type="ECO:0000259" key="16">
    <source>
        <dbReference type="PROSITE" id="PS51490"/>
    </source>
</evidence>
<dbReference type="Gene3D" id="1.10.287.70">
    <property type="match status" value="1"/>
</dbReference>
<feature type="transmembrane region" description="Helical" evidence="14">
    <location>
        <begin position="82"/>
        <end position="98"/>
    </location>
</feature>
<sequence length="837" mass="94045">MEKDKKKKKKMEWFWPEKNNGGVILEAEDVAAEHLSREGTMSQYSFSKGLLPPLGVGAAGRSSRHIKLRCFIVSPFDPRYRAWDWFLVVLVLYTAWASPFEFGFLQTPRAPLSILDNIVNGFFAVDIVLSFFVAFLDKATYLLVDDPKRIAWRYASTWLIFDIVSTVPYELFASLLHKTIQGYGIFSMLRLWRLRRVSICFARLEKDPKYSYFWIRCTKLYLAALFVVHCGACFLYSIAAHYPDPSMTFMALAEENWTKKNLLIRYVTSMYWSITTFSTTGYGDIHGNNASERAFILFYMIFNLGLLAYIIGNMTNLVVHVTSRTVNFRDTIQTASAFAQRNNLPVRLQEQMVAHLSLRYRTDSECLQQKDIIDSLPKAIRSSISHYLFYEIVDKIYLFRGISNDLLFQLVTEMKAEYFPPKEDVILRNEAPTDFYIMVTGAVDIIAHVNGVDQVVGEARTGQVFGEVGVLCYRPHLFTVRTKRLSQLLRLNRTAFLNLVQANVGDGAIIMNNLLQLKRGSNPNETDTNGRTALHIAASKGNQYCVVLLLEKGADPNIRDSEGNVPLWEAISGRHEGIAKLLSENGATLSFDTVGHFSLLAVGKNSLDTLKDILKYGGDISLPDVNGTTALHRAVSEGNVEIVKFLLEQRADMDKPDVYGWTARGLAEHQGHEDIKALFHNQRPVEKKQNFVYGTPEVKSLMKHCSEPVMIYHRIREAMPPIYRAVSQRRKPSNFKNSLFGIMSAANTGEEGGASTRTAAISEGGAGVVYPARVTISGEVSSSGKLVKLPGSLEELIEIGEKKLGFVATTILSREGAEIDDISLIRDGDFLLLLEVS</sequence>
<keyword evidence="10 14" id="KW-0406">Ion transport</keyword>
<comment type="subunit">
    <text evidence="14">The potassium channel is composed of a homo- or heterotetrameric complex of pore-forming subunits.</text>
</comment>
<feature type="repeat" description="ANK" evidence="13">
    <location>
        <begin position="529"/>
        <end position="561"/>
    </location>
</feature>
<feature type="domain" description="Cyclic nucleotide-binding" evidence="15">
    <location>
        <begin position="398"/>
        <end position="500"/>
    </location>
</feature>
<dbReference type="InterPro" id="IPR036770">
    <property type="entry name" value="Ankyrin_rpt-contain_sf"/>
</dbReference>
<proteinExistence type="inferred from homology"/>
<comment type="domain">
    <text evidence="14">The KHA domain (rich in hydrophobic and acidic residues) present in the C-terminal part is likely to be important for tetramerization.</text>
</comment>
<evidence type="ECO:0000256" key="8">
    <source>
        <dbReference type="ARBA" id="ARBA00022958"/>
    </source>
</evidence>
<keyword evidence="12 14" id="KW-0407">Ion channel</keyword>
<evidence type="ECO:0000256" key="12">
    <source>
        <dbReference type="ARBA" id="ARBA00023303"/>
    </source>
</evidence>
<dbReference type="SUPFAM" id="SSF81324">
    <property type="entry name" value="Voltage-gated potassium channels"/>
    <property type="match status" value="1"/>
</dbReference>
<dbReference type="PANTHER" id="PTHR45743:SF16">
    <property type="entry name" value="POTASSIUM CHANNEL AKT5-RELATED"/>
    <property type="match status" value="1"/>
</dbReference>
<evidence type="ECO:0000256" key="1">
    <source>
        <dbReference type="ARBA" id="ARBA00004141"/>
    </source>
</evidence>
<name>A0ABM0URG7_CAMSA</name>
<evidence type="ECO:0000256" key="10">
    <source>
        <dbReference type="ARBA" id="ARBA00023065"/>
    </source>
</evidence>
<evidence type="ECO:0000256" key="9">
    <source>
        <dbReference type="ARBA" id="ARBA00022989"/>
    </source>
</evidence>
<dbReference type="InterPro" id="IPR045319">
    <property type="entry name" value="KAT/AKT"/>
</dbReference>
<feature type="repeat" description="ANK" evidence="13">
    <location>
        <begin position="626"/>
        <end position="658"/>
    </location>
</feature>
<dbReference type="InterPro" id="IPR000595">
    <property type="entry name" value="cNMP-bd_dom"/>
</dbReference>
<dbReference type="Pfam" id="PF11834">
    <property type="entry name" value="KHA"/>
    <property type="match status" value="1"/>
</dbReference>
<keyword evidence="17" id="KW-1185">Reference proteome</keyword>
<dbReference type="SMART" id="SM00248">
    <property type="entry name" value="ANK"/>
    <property type="match status" value="3"/>
</dbReference>
<evidence type="ECO:0000313" key="17">
    <source>
        <dbReference type="Proteomes" id="UP000694864"/>
    </source>
</evidence>
<evidence type="ECO:0000256" key="2">
    <source>
        <dbReference type="ARBA" id="ARBA00007929"/>
    </source>
</evidence>
<dbReference type="Pfam" id="PF00520">
    <property type="entry name" value="Ion_trans"/>
    <property type="match status" value="1"/>
</dbReference>
<comment type="domain">
    <text evidence="14">The segment S4 is probably the voltage-sensor and is characterized by a series of positively charged amino acids. The pore-forming region H5 is enclosed by the transmembrane segments S5 and S6 in the Shaker-type (1P/6TM) and contains the GYGD signature motif which seems to be involved in potassium selectivity.</text>
</comment>
<comment type="function">
    <text evidence="14">Potassium channel.</text>
</comment>
<evidence type="ECO:0000256" key="14">
    <source>
        <dbReference type="RuleBase" id="RU369015"/>
    </source>
</evidence>
<keyword evidence="9 14" id="KW-1133">Transmembrane helix</keyword>
<accession>A0ABM0URG7</accession>
<evidence type="ECO:0000313" key="18">
    <source>
        <dbReference type="RefSeq" id="XP_010445001.1"/>
    </source>
</evidence>
<keyword evidence="4 14" id="KW-0633">Potassium transport</keyword>
<keyword evidence="8 14" id="KW-0630">Potassium</keyword>
<evidence type="ECO:0000256" key="3">
    <source>
        <dbReference type="ARBA" id="ARBA00022448"/>
    </source>
</evidence>
<feature type="domain" description="KHA" evidence="16">
    <location>
        <begin position="766"/>
        <end position="837"/>
    </location>
</feature>
<organism evidence="17 18">
    <name type="scientific">Camelina sativa</name>
    <name type="common">False flax</name>
    <name type="synonym">Myagrum sativum</name>
    <dbReference type="NCBI Taxonomy" id="90675"/>
    <lineage>
        <taxon>Eukaryota</taxon>
        <taxon>Viridiplantae</taxon>
        <taxon>Streptophyta</taxon>
        <taxon>Embryophyta</taxon>
        <taxon>Tracheophyta</taxon>
        <taxon>Spermatophyta</taxon>
        <taxon>Magnoliopsida</taxon>
        <taxon>eudicotyledons</taxon>
        <taxon>Gunneridae</taxon>
        <taxon>Pentapetalae</taxon>
        <taxon>rosids</taxon>
        <taxon>malvids</taxon>
        <taxon>Brassicales</taxon>
        <taxon>Brassicaceae</taxon>
        <taxon>Camelineae</taxon>
        <taxon>Camelina</taxon>
    </lineage>
</organism>
<dbReference type="InterPro" id="IPR002110">
    <property type="entry name" value="Ankyrin_rpt"/>
</dbReference>
<dbReference type="PANTHER" id="PTHR45743">
    <property type="entry name" value="POTASSIUM CHANNEL AKT1"/>
    <property type="match status" value="1"/>
</dbReference>
<dbReference type="PROSITE" id="PS50088">
    <property type="entry name" value="ANK_REPEAT"/>
    <property type="match status" value="2"/>
</dbReference>
<reference evidence="18" key="2">
    <citation type="submission" date="2025-08" db="UniProtKB">
        <authorList>
            <consortium name="RefSeq"/>
        </authorList>
    </citation>
    <scope>IDENTIFICATION</scope>
    <source>
        <tissue evidence="18">Leaf</tissue>
    </source>
</reference>
<dbReference type="Gene3D" id="1.25.40.20">
    <property type="entry name" value="Ankyrin repeat-containing domain"/>
    <property type="match status" value="1"/>
</dbReference>
<dbReference type="Proteomes" id="UP000694864">
    <property type="component" value="Chromosome 11"/>
</dbReference>
<evidence type="ECO:0000259" key="15">
    <source>
        <dbReference type="PROSITE" id="PS50042"/>
    </source>
</evidence>
<comment type="subcellular location">
    <subcellularLocation>
        <location evidence="1 14">Membrane</location>
        <topology evidence="1 14">Multi-pass membrane protein</topology>
    </subcellularLocation>
</comment>
<dbReference type="InterPro" id="IPR014710">
    <property type="entry name" value="RmlC-like_jellyroll"/>
</dbReference>
<dbReference type="PROSITE" id="PS50042">
    <property type="entry name" value="CNMP_BINDING_3"/>
    <property type="match status" value="1"/>
</dbReference>
<keyword evidence="3 14" id="KW-0813">Transport</keyword>
<dbReference type="InterPro" id="IPR018490">
    <property type="entry name" value="cNMP-bd_dom_sf"/>
</dbReference>
<keyword evidence="11 14" id="KW-0472">Membrane</keyword>
<dbReference type="PROSITE" id="PS50297">
    <property type="entry name" value="ANK_REP_REGION"/>
    <property type="match status" value="2"/>
</dbReference>
<keyword evidence="6 14" id="KW-0631">Potassium channel</keyword>
<keyword evidence="5 14" id="KW-0812">Transmembrane</keyword>
<dbReference type="InterPro" id="IPR021789">
    <property type="entry name" value="KHA_dom"/>
</dbReference>
<evidence type="ECO:0000256" key="7">
    <source>
        <dbReference type="ARBA" id="ARBA00022882"/>
    </source>
</evidence>
<evidence type="ECO:0000256" key="11">
    <source>
        <dbReference type="ARBA" id="ARBA00023136"/>
    </source>
</evidence>
<keyword evidence="13" id="KW-0040">ANK repeat</keyword>
<feature type="transmembrane region" description="Helical" evidence="14">
    <location>
        <begin position="118"/>
        <end position="144"/>
    </location>
</feature>
<dbReference type="SMART" id="SM00100">
    <property type="entry name" value="cNMP"/>
    <property type="match status" value="1"/>
</dbReference>
<dbReference type="SUPFAM" id="SSF51206">
    <property type="entry name" value="cAMP-binding domain-like"/>
    <property type="match status" value="1"/>
</dbReference>
<dbReference type="GeneID" id="104727609"/>
<feature type="transmembrane region" description="Helical" evidence="14">
    <location>
        <begin position="220"/>
        <end position="242"/>
    </location>
</feature>
<dbReference type="SUPFAM" id="SSF48403">
    <property type="entry name" value="Ankyrin repeat"/>
    <property type="match status" value="1"/>
</dbReference>
<reference evidence="17" key="1">
    <citation type="journal article" date="2014" name="Nat. Commun.">
        <title>The emerging biofuel crop Camelina sativa retains a highly undifferentiated hexaploid genome structure.</title>
        <authorList>
            <person name="Kagale S."/>
            <person name="Koh C."/>
            <person name="Nixon J."/>
            <person name="Bollina V."/>
            <person name="Clarke W.E."/>
            <person name="Tuteja R."/>
            <person name="Spillane C."/>
            <person name="Robinson S.J."/>
            <person name="Links M.G."/>
            <person name="Clarke C."/>
            <person name="Higgins E.E."/>
            <person name="Huebert T."/>
            <person name="Sharpe A.G."/>
            <person name="Parkin I.A."/>
        </authorList>
    </citation>
    <scope>NUCLEOTIDE SEQUENCE [LARGE SCALE GENOMIC DNA]</scope>
    <source>
        <strain evidence="17">cv. DH55</strain>
    </source>
</reference>
<comment type="similarity">
    <text evidence="2 14">Belongs to the potassium channel family. Plant (TC 1.A.1.4) subfamily.</text>
</comment>
<dbReference type="PROSITE" id="PS51490">
    <property type="entry name" value="KHA"/>
    <property type="match status" value="1"/>
</dbReference>
<evidence type="ECO:0000256" key="13">
    <source>
        <dbReference type="PROSITE-ProRule" id="PRU00023"/>
    </source>
</evidence>
<dbReference type="PRINTS" id="PR01463">
    <property type="entry name" value="EAGCHANLFMLY"/>
</dbReference>
<dbReference type="GO" id="GO:0034220">
    <property type="term" value="P:monoatomic ion transmembrane transport"/>
    <property type="evidence" value="ECO:0007669"/>
    <property type="project" value="UniProtKB-KW"/>
</dbReference>
<evidence type="ECO:0000256" key="6">
    <source>
        <dbReference type="ARBA" id="ARBA00022826"/>
    </source>
</evidence>
<dbReference type="InterPro" id="IPR005821">
    <property type="entry name" value="Ion_trans_dom"/>
</dbReference>
<keyword evidence="7 14" id="KW-0851">Voltage-gated channel</keyword>
<evidence type="ECO:0000256" key="5">
    <source>
        <dbReference type="ARBA" id="ARBA00022692"/>
    </source>
</evidence>
<dbReference type="Gene3D" id="2.60.120.10">
    <property type="entry name" value="Jelly Rolls"/>
    <property type="match status" value="1"/>
</dbReference>
<dbReference type="Pfam" id="PF12796">
    <property type="entry name" value="Ank_2"/>
    <property type="match status" value="2"/>
</dbReference>
<gene>
    <name evidence="18" type="primary">LOC104727609</name>
</gene>
<comment type="caution">
    <text evidence="14">Lacks conserved residue(s) required for the propagation of feature annotation.</text>
</comment>
<feature type="transmembrane region" description="Helical" evidence="14">
    <location>
        <begin position="294"/>
        <end position="312"/>
    </location>
</feature>
<dbReference type="InterPro" id="IPR003938">
    <property type="entry name" value="K_chnl_volt-dep_EAG/ELK/ERG"/>
</dbReference>
<protein>
    <recommendedName>
        <fullName evidence="14">Potassium channel</fullName>
    </recommendedName>
</protein>
<evidence type="ECO:0000256" key="4">
    <source>
        <dbReference type="ARBA" id="ARBA00022538"/>
    </source>
</evidence>
<dbReference type="CDD" id="cd00038">
    <property type="entry name" value="CAP_ED"/>
    <property type="match status" value="1"/>
</dbReference>
<feature type="transmembrane region" description="Helical" evidence="14">
    <location>
        <begin position="262"/>
        <end position="282"/>
    </location>
</feature>
<dbReference type="Pfam" id="PF00027">
    <property type="entry name" value="cNMP_binding"/>
    <property type="match status" value="1"/>
</dbReference>
<dbReference type="RefSeq" id="XP_010445001.1">
    <property type="nucleotide sequence ID" value="XM_010446699.2"/>
</dbReference>